<comment type="caution">
    <text evidence="20">The sequence shown here is derived from an EMBL/GenBank/DDBJ whole genome shotgun (WGS) entry which is preliminary data.</text>
</comment>
<evidence type="ECO:0000313" key="21">
    <source>
        <dbReference type="Proteomes" id="UP000547209"/>
    </source>
</evidence>
<dbReference type="HAMAP" id="MF_00719">
    <property type="entry name" value="CobS"/>
    <property type="match status" value="1"/>
</dbReference>
<evidence type="ECO:0000256" key="6">
    <source>
        <dbReference type="ARBA" id="ARBA00015850"/>
    </source>
</evidence>
<evidence type="ECO:0000256" key="2">
    <source>
        <dbReference type="ARBA" id="ARBA00004651"/>
    </source>
</evidence>
<evidence type="ECO:0000256" key="10">
    <source>
        <dbReference type="ARBA" id="ARBA00022692"/>
    </source>
</evidence>
<dbReference type="GO" id="GO:0005886">
    <property type="term" value="C:plasma membrane"/>
    <property type="evidence" value="ECO:0007669"/>
    <property type="project" value="UniProtKB-SubCell"/>
</dbReference>
<proteinExistence type="inferred from homology"/>
<evidence type="ECO:0000256" key="9">
    <source>
        <dbReference type="ARBA" id="ARBA00022679"/>
    </source>
</evidence>
<reference evidence="20 21" key="1">
    <citation type="submission" date="2020-08" db="EMBL/GenBank/DDBJ databases">
        <title>Cohnella phylogeny.</title>
        <authorList>
            <person name="Dunlap C."/>
        </authorList>
    </citation>
    <scope>NUCLEOTIDE SEQUENCE [LARGE SCALE GENOMIC DNA]</scope>
    <source>
        <strain evidence="20 21">DSM 28246</strain>
    </source>
</reference>
<dbReference type="PANTHER" id="PTHR34148">
    <property type="entry name" value="ADENOSYLCOBINAMIDE-GDP RIBAZOLETRANSFERASE"/>
    <property type="match status" value="1"/>
</dbReference>
<evidence type="ECO:0000256" key="15">
    <source>
        <dbReference type="ARBA" id="ARBA00032605"/>
    </source>
</evidence>
<dbReference type="Pfam" id="PF02654">
    <property type="entry name" value="CobS"/>
    <property type="match status" value="1"/>
</dbReference>
<evidence type="ECO:0000256" key="3">
    <source>
        <dbReference type="ARBA" id="ARBA00004663"/>
    </source>
</evidence>
<comment type="subcellular location">
    <subcellularLocation>
        <location evidence="2 19">Cell membrane</location>
        <topology evidence="2 19">Multi-pass membrane protein</topology>
    </subcellularLocation>
</comment>
<protein>
    <recommendedName>
        <fullName evidence="6 19">Adenosylcobinamide-GDP ribazoletransferase</fullName>
        <ecNumber evidence="5 19">2.7.8.26</ecNumber>
    </recommendedName>
    <alternativeName>
        <fullName evidence="16 19">Cobalamin synthase</fullName>
    </alternativeName>
    <alternativeName>
        <fullName evidence="15 19">Cobalamin-5'-phosphate synthase</fullName>
    </alternativeName>
</protein>
<evidence type="ECO:0000313" key="20">
    <source>
        <dbReference type="EMBL" id="MBB6675350.1"/>
    </source>
</evidence>
<organism evidence="20 21">
    <name type="scientific">Cohnella nanjingensis</name>
    <dbReference type="NCBI Taxonomy" id="1387779"/>
    <lineage>
        <taxon>Bacteria</taxon>
        <taxon>Bacillati</taxon>
        <taxon>Bacillota</taxon>
        <taxon>Bacilli</taxon>
        <taxon>Bacillales</taxon>
        <taxon>Paenibacillaceae</taxon>
        <taxon>Cohnella</taxon>
    </lineage>
</organism>
<dbReference type="InterPro" id="IPR003805">
    <property type="entry name" value="CobS"/>
</dbReference>
<evidence type="ECO:0000256" key="11">
    <source>
        <dbReference type="ARBA" id="ARBA00022842"/>
    </source>
</evidence>
<dbReference type="PANTHER" id="PTHR34148:SF1">
    <property type="entry name" value="ADENOSYLCOBINAMIDE-GDP RIBAZOLETRANSFERASE"/>
    <property type="match status" value="1"/>
</dbReference>
<feature type="transmembrane region" description="Helical" evidence="19">
    <location>
        <begin position="64"/>
        <end position="83"/>
    </location>
</feature>
<name>A0A7X0RXF5_9BACL</name>
<keyword evidence="10 19" id="KW-0812">Transmembrane</keyword>
<dbReference type="GO" id="GO:0051073">
    <property type="term" value="F:adenosylcobinamide-GDP ribazoletransferase activity"/>
    <property type="evidence" value="ECO:0007669"/>
    <property type="project" value="UniProtKB-UniRule"/>
</dbReference>
<keyword evidence="7 19" id="KW-1003">Cell membrane</keyword>
<keyword evidence="12 19" id="KW-1133">Transmembrane helix</keyword>
<evidence type="ECO:0000256" key="8">
    <source>
        <dbReference type="ARBA" id="ARBA00022573"/>
    </source>
</evidence>
<keyword evidence="11 19" id="KW-0460">Magnesium</keyword>
<evidence type="ECO:0000256" key="13">
    <source>
        <dbReference type="ARBA" id="ARBA00023136"/>
    </source>
</evidence>
<dbReference type="GO" id="GO:0009236">
    <property type="term" value="P:cobalamin biosynthetic process"/>
    <property type="evidence" value="ECO:0007669"/>
    <property type="project" value="UniProtKB-UniRule"/>
</dbReference>
<evidence type="ECO:0000256" key="14">
    <source>
        <dbReference type="ARBA" id="ARBA00025228"/>
    </source>
</evidence>
<dbReference type="EMBL" id="JACJVP010000071">
    <property type="protein sequence ID" value="MBB6675350.1"/>
    <property type="molecule type" value="Genomic_DNA"/>
</dbReference>
<feature type="transmembrane region" description="Helical" evidence="19">
    <location>
        <begin position="111"/>
        <end position="134"/>
    </location>
</feature>
<gene>
    <name evidence="19 20" type="primary">cobS</name>
    <name evidence="20" type="ORF">H7C19_32300</name>
</gene>
<comment type="catalytic activity">
    <reaction evidence="18 19">
        <text>alpha-ribazole 5'-phosphate + adenosylcob(III)inamide-GDP = adenosylcob(III)alamin 5'-phosphate + GMP + H(+)</text>
        <dbReference type="Rhea" id="RHEA:23560"/>
        <dbReference type="ChEBI" id="CHEBI:15378"/>
        <dbReference type="ChEBI" id="CHEBI:57918"/>
        <dbReference type="ChEBI" id="CHEBI:58115"/>
        <dbReference type="ChEBI" id="CHEBI:60487"/>
        <dbReference type="ChEBI" id="CHEBI:60493"/>
        <dbReference type="EC" id="2.7.8.26"/>
    </reaction>
</comment>
<dbReference type="GO" id="GO:0008818">
    <property type="term" value="F:cobalamin 5'-phosphate synthase activity"/>
    <property type="evidence" value="ECO:0007669"/>
    <property type="project" value="UniProtKB-UniRule"/>
</dbReference>
<dbReference type="RefSeq" id="WP_185673200.1">
    <property type="nucleotide sequence ID" value="NZ_JACJVP010000071.1"/>
</dbReference>
<comment type="similarity">
    <text evidence="4 19">Belongs to the CobS family.</text>
</comment>
<feature type="transmembrane region" description="Helical" evidence="19">
    <location>
        <begin position="254"/>
        <end position="275"/>
    </location>
</feature>
<keyword evidence="8 19" id="KW-0169">Cobalamin biosynthesis</keyword>
<feature type="transmembrane region" description="Helical" evidence="19">
    <location>
        <begin position="36"/>
        <end position="57"/>
    </location>
</feature>
<dbReference type="EC" id="2.7.8.26" evidence="5 19"/>
<comment type="cofactor">
    <cofactor evidence="1 19">
        <name>Mg(2+)</name>
        <dbReference type="ChEBI" id="CHEBI:18420"/>
    </cofactor>
</comment>
<dbReference type="Proteomes" id="UP000547209">
    <property type="component" value="Unassembled WGS sequence"/>
</dbReference>
<comment type="pathway">
    <text evidence="3 19">Cofactor biosynthesis; adenosylcobalamin biosynthesis; adenosylcobalamin from cob(II)yrinate a,c-diamide: step 7/7.</text>
</comment>
<keyword evidence="21" id="KW-1185">Reference proteome</keyword>
<accession>A0A7X0RXF5</accession>
<evidence type="ECO:0000256" key="16">
    <source>
        <dbReference type="ARBA" id="ARBA00032853"/>
    </source>
</evidence>
<sequence length="277" mass="28483">MGGWIDSLVAALQFLTRLPVPSAAGGASERAFRRSVVLFPAAGLAIGLLTAAFGALLRWGLPSWPAAVLLTAVWIGLSGALHLDGLMDTADGLLSHRSRERMLEIMKDSRVGAMGVMAGSLSVLMRAALLASLLQDGRTAWALCALALIPVWSRAFLPAAITGWPYARAEGSGLGGLFRGVGARHAVAAFAVATALSAAVLAALVLLAKDSAGLPLGWAQAAIAWSIAAAFTYVAGSLTASAIARKLGGLTGDVYGAINELLELGLLLIMVAVLYHF</sequence>
<comment type="catalytic activity">
    <reaction evidence="17 19">
        <text>alpha-ribazole + adenosylcob(III)inamide-GDP = adenosylcob(III)alamin + GMP + H(+)</text>
        <dbReference type="Rhea" id="RHEA:16049"/>
        <dbReference type="ChEBI" id="CHEBI:10329"/>
        <dbReference type="ChEBI" id="CHEBI:15378"/>
        <dbReference type="ChEBI" id="CHEBI:18408"/>
        <dbReference type="ChEBI" id="CHEBI:58115"/>
        <dbReference type="ChEBI" id="CHEBI:60487"/>
        <dbReference type="EC" id="2.7.8.26"/>
    </reaction>
</comment>
<comment type="function">
    <text evidence="14 19">Joins adenosylcobinamide-GDP and alpha-ribazole to generate adenosylcobalamin (Ado-cobalamin). Also synthesizes adenosylcobalamin 5'-phosphate from adenosylcobinamide-GDP and alpha-ribazole 5'-phosphate.</text>
</comment>
<feature type="transmembrane region" description="Helical" evidence="19">
    <location>
        <begin position="214"/>
        <end position="234"/>
    </location>
</feature>
<dbReference type="AlphaFoldDB" id="A0A7X0RXF5"/>
<dbReference type="NCBIfam" id="TIGR00317">
    <property type="entry name" value="cobS"/>
    <property type="match status" value="1"/>
</dbReference>
<feature type="transmembrane region" description="Helical" evidence="19">
    <location>
        <begin position="141"/>
        <end position="166"/>
    </location>
</feature>
<evidence type="ECO:0000256" key="4">
    <source>
        <dbReference type="ARBA" id="ARBA00010561"/>
    </source>
</evidence>
<evidence type="ECO:0000256" key="1">
    <source>
        <dbReference type="ARBA" id="ARBA00001946"/>
    </source>
</evidence>
<keyword evidence="13 19" id="KW-0472">Membrane</keyword>
<keyword evidence="9 19" id="KW-0808">Transferase</keyword>
<feature type="transmembrane region" description="Helical" evidence="19">
    <location>
        <begin position="186"/>
        <end position="207"/>
    </location>
</feature>
<evidence type="ECO:0000256" key="12">
    <source>
        <dbReference type="ARBA" id="ARBA00022989"/>
    </source>
</evidence>
<evidence type="ECO:0000256" key="18">
    <source>
        <dbReference type="ARBA" id="ARBA00049504"/>
    </source>
</evidence>
<dbReference type="UniPathway" id="UPA00148">
    <property type="reaction ID" value="UER00238"/>
</dbReference>
<evidence type="ECO:0000256" key="17">
    <source>
        <dbReference type="ARBA" id="ARBA00048623"/>
    </source>
</evidence>
<evidence type="ECO:0000256" key="5">
    <source>
        <dbReference type="ARBA" id="ARBA00013200"/>
    </source>
</evidence>
<evidence type="ECO:0000256" key="7">
    <source>
        <dbReference type="ARBA" id="ARBA00022475"/>
    </source>
</evidence>
<evidence type="ECO:0000256" key="19">
    <source>
        <dbReference type="HAMAP-Rule" id="MF_00719"/>
    </source>
</evidence>